<keyword evidence="4" id="KW-1185">Reference proteome</keyword>
<dbReference type="GO" id="GO:0009432">
    <property type="term" value="P:SOS response"/>
    <property type="evidence" value="ECO:0007669"/>
    <property type="project" value="TreeGrafter"/>
</dbReference>
<protein>
    <recommendedName>
        <fullName evidence="2">ATP-grasp domain-containing protein</fullName>
    </recommendedName>
</protein>
<accession>I4EJ64</accession>
<dbReference type="InterPro" id="IPR011761">
    <property type="entry name" value="ATP-grasp"/>
</dbReference>
<feature type="domain" description="ATP-grasp" evidence="2">
    <location>
        <begin position="154"/>
        <end position="351"/>
    </location>
</feature>
<evidence type="ECO:0000313" key="4">
    <source>
        <dbReference type="Proteomes" id="UP000004221"/>
    </source>
</evidence>
<gene>
    <name evidence="3" type="ORF">NITHO_3850001</name>
</gene>
<dbReference type="GO" id="GO:0005524">
    <property type="term" value="F:ATP binding"/>
    <property type="evidence" value="ECO:0007669"/>
    <property type="project" value="UniProtKB-UniRule"/>
</dbReference>
<dbReference type="Pfam" id="PF08443">
    <property type="entry name" value="RimK"/>
    <property type="match status" value="1"/>
</dbReference>
<dbReference type="SUPFAM" id="SSF56059">
    <property type="entry name" value="Glutathione synthetase ATP-binding domain-like"/>
    <property type="match status" value="1"/>
</dbReference>
<dbReference type="PROSITE" id="PS50975">
    <property type="entry name" value="ATP_GRASP"/>
    <property type="match status" value="1"/>
</dbReference>
<dbReference type="EMBL" id="CAGS01000318">
    <property type="protein sequence ID" value="CCF84726.1"/>
    <property type="molecule type" value="Genomic_DNA"/>
</dbReference>
<comment type="caution">
    <text evidence="3">The sequence shown here is derived from an EMBL/GenBank/DDBJ whole genome shotgun (WGS) entry which is preliminary data.</text>
</comment>
<dbReference type="Gene3D" id="3.30.470.20">
    <property type="entry name" value="ATP-grasp fold, B domain"/>
    <property type="match status" value="1"/>
</dbReference>
<dbReference type="InterPro" id="IPR013651">
    <property type="entry name" value="ATP-grasp_RimK-type"/>
</dbReference>
<organism evidence="3 4">
    <name type="scientific">Nitrolancea hollandica Lb</name>
    <dbReference type="NCBI Taxonomy" id="1129897"/>
    <lineage>
        <taxon>Bacteria</taxon>
        <taxon>Pseudomonadati</taxon>
        <taxon>Thermomicrobiota</taxon>
        <taxon>Thermomicrobia</taxon>
        <taxon>Sphaerobacterales</taxon>
        <taxon>Sphaerobacterineae</taxon>
        <taxon>Sphaerobacteraceae</taxon>
        <taxon>Nitrolancea</taxon>
    </lineage>
</organism>
<reference evidence="3 4" key="1">
    <citation type="journal article" date="2012" name="ISME J.">
        <title>Nitrification expanded: discovery, physiology and genomics of a nitrite-oxidizing bacterium from the phylum Chloroflexi.</title>
        <authorList>
            <person name="Sorokin D.Y."/>
            <person name="Lucker S."/>
            <person name="Vejmelkova D."/>
            <person name="Kostrikina N.A."/>
            <person name="Kleerebezem R."/>
            <person name="Rijpstra W.I."/>
            <person name="Damste J.S."/>
            <person name="Le Paslier D."/>
            <person name="Muyzer G."/>
            <person name="Wagner M."/>
            <person name="van Loosdrecht M.C."/>
            <person name="Daims H."/>
        </authorList>
    </citation>
    <scope>NUCLEOTIDE SEQUENCE [LARGE SCALE GENOMIC DNA]</scope>
    <source>
        <strain evidence="4">none</strain>
    </source>
</reference>
<sequence>MVRRLRLPTQPVLVYQGKASNEIRKALIRMNRKKLKLGVFIPPRITEVEPGAVHHAGIGRIPRATQRDLMSLLDSLDGVEVHKDLNFRQSFIHDGKIYTDGFCLNNLAIYVWYCEVDRNVGSYDLEVLKTLARDIRVVVDPFNFEVGLDKYLAHLRLSKAGVSVAETVLFDHNNIQRVKGVLEKWGRAILKPRRGKFGKGVMLIESYPMLRDMVDYISSTTGLNPDKAYMLERYYDNTIDDWVGTTIINGELVYGYRKRTSKWVPLGGGAMKVYDANEVGGEVEQCDVTPEQEREALTAYRALGCEIVGFDFITHKGKPIIVDENTFPGYYEDIFRQLNKNPADEFFKLITCELNRTGQAIA</sequence>
<proteinExistence type="predicted"/>
<dbReference type="PANTHER" id="PTHR21621:SF0">
    <property type="entry name" value="BETA-CITRYLGLUTAMATE SYNTHASE B-RELATED"/>
    <property type="match status" value="1"/>
</dbReference>
<dbReference type="GO" id="GO:0046872">
    <property type="term" value="F:metal ion binding"/>
    <property type="evidence" value="ECO:0007669"/>
    <property type="project" value="InterPro"/>
</dbReference>
<dbReference type="GO" id="GO:0018169">
    <property type="term" value="F:ribosomal S6-glutamic acid ligase activity"/>
    <property type="evidence" value="ECO:0007669"/>
    <property type="project" value="TreeGrafter"/>
</dbReference>
<dbReference type="GO" id="GO:0005737">
    <property type="term" value="C:cytoplasm"/>
    <property type="evidence" value="ECO:0007669"/>
    <property type="project" value="TreeGrafter"/>
</dbReference>
<evidence type="ECO:0000259" key="2">
    <source>
        <dbReference type="PROSITE" id="PS50975"/>
    </source>
</evidence>
<evidence type="ECO:0000313" key="3">
    <source>
        <dbReference type="EMBL" id="CCF84726.1"/>
    </source>
</evidence>
<evidence type="ECO:0000256" key="1">
    <source>
        <dbReference type="PROSITE-ProRule" id="PRU00409"/>
    </source>
</evidence>
<name>I4EJ64_9BACT</name>
<keyword evidence="1" id="KW-0067">ATP-binding</keyword>
<dbReference type="AlphaFoldDB" id="I4EJ64"/>
<dbReference type="Proteomes" id="UP000004221">
    <property type="component" value="Unassembled WGS sequence"/>
</dbReference>
<dbReference type="PANTHER" id="PTHR21621">
    <property type="entry name" value="RIBOSOMAL PROTEIN S6 MODIFICATION PROTEIN"/>
    <property type="match status" value="1"/>
</dbReference>
<keyword evidence="1" id="KW-0547">Nucleotide-binding</keyword>